<reference evidence="1" key="1">
    <citation type="submission" date="2020-08" db="EMBL/GenBank/DDBJ databases">
        <title>Multicomponent nature underlies the extraordinary mechanical properties of spider dragline silk.</title>
        <authorList>
            <person name="Kono N."/>
            <person name="Nakamura H."/>
            <person name="Mori M."/>
            <person name="Yoshida Y."/>
            <person name="Ohtoshi R."/>
            <person name="Malay A.D."/>
            <person name="Moran D.A.P."/>
            <person name="Tomita M."/>
            <person name="Numata K."/>
            <person name="Arakawa K."/>
        </authorList>
    </citation>
    <scope>NUCLEOTIDE SEQUENCE</scope>
</reference>
<comment type="caution">
    <text evidence="1">The sequence shown here is derived from an EMBL/GenBank/DDBJ whole genome shotgun (WGS) entry which is preliminary data.</text>
</comment>
<accession>A0A8X7BDP2</accession>
<evidence type="ECO:0000313" key="1">
    <source>
        <dbReference type="EMBL" id="GFY27810.1"/>
    </source>
</evidence>
<keyword evidence="2" id="KW-1185">Reference proteome</keyword>
<proteinExistence type="predicted"/>
<name>A0A8X7BDP2_TRICX</name>
<gene>
    <name evidence="1" type="ORF">TNCV_242751</name>
</gene>
<organism evidence="1 2">
    <name type="scientific">Trichonephila clavipes</name>
    <name type="common">Golden silk orbweaver</name>
    <name type="synonym">Nephila clavipes</name>
    <dbReference type="NCBI Taxonomy" id="2585209"/>
    <lineage>
        <taxon>Eukaryota</taxon>
        <taxon>Metazoa</taxon>
        <taxon>Ecdysozoa</taxon>
        <taxon>Arthropoda</taxon>
        <taxon>Chelicerata</taxon>
        <taxon>Arachnida</taxon>
        <taxon>Araneae</taxon>
        <taxon>Araneomorphae</taxon>
        <taxon>Entelegynae</taxon>
        <taxon>Araneoidea</taxon>
        <taxon>Nephilidae</taxon>
        <taxon>Trichonephila</taxon>
    </lineage>
</organism>
<sequence>MQAVAGGCRYGCRRLQAVVGGRIFPGGCRRFRRFAAVIYGSAELSCFVPTDELSCFVPTGELSCFVPAAELSCFVPAAELSCFSPVELFRSCCRVELFSPVELSCFVPTDELSCFSPVLALIFELRGRVELFFFYS</sequence>
<protein>
    <submittedName>
        <fullName evidence="1">Uncharacterized protein</fullName>
    </submittedName>
</protein>
<dbReference type="AlphaFoldDB" id="A0A8X7BDP2"/>
<dbReference type="EMBL" id="BMAU01021381">
    <property type="protein sequence ID" value="GFY27810.1"/>
    <property type="molecule type" value="Genomic_DNA"/>
</dbReference>
<evidence type="ECO:0000313" key="2">
    <source>
        <dbReference type="Proteomes" id="UP000887159"/>
    </source>
</evidence>
<dbReference type="Proteomes" id="UP000887159">
    <property type="component" value="Unassembled WGS sequence"/>
</dbReference>